<dbReference type="Gene3D" id="1.25.40.20">
    <property type="entry name" value="Ankyrin repeat-containing domain"/>
    <property type="match status" value="3"/>
</dbReference>
<dbReference type="Pfam" id="PF00023">
    <property type="entry name" value="Ank"/>
    <property type="match status" value="1"/>
</dbReference>
<dbReference type="Proteomes" id="UP000319836">
    <property type="component" value="Unassembled WGS sequence"/>
</dbReference>
<evidence type="ECO:0000256" key="1">
    <source>
        <dbReference type="ARBA" id="ARBA00022737"/>
    </source>
</evidence>
<sequence>MSERDPSAAERFLQSIRDRNGVEARRLLAQDPGLAHADPIVACCVGEVAVVAKALERDFRLATAPHEASRWPPLLHVSASSFHAGEPERARAIVRCAELLLEAGADPDAHTLSDPDDPESRLPALYFACVGDHPGLVELLLAHGADPNDGESVYHAAELDRRDCLELLRAHGADLSRCHPRWNNTPLYFLAGYRELNPGMPAALEGMRWLLEHGADPDVPSYQTQETPLHMVARNGGPPAMAALLLEHGAAPEARRADGRTPYALALRSGNAPVLGLLEARGAASRDVAATDRLLAACMLGDAAAARAELTAHPDLLEQLSAEERALPAQAAHEGRIATVRLMARLGFDLGAEAAGGGTPLHHAAWAGNPEMVRLLLELGAPVNVRDRQYGSSPLGWGAHGSRHCRAADRDYAAVMEALLDAGADRETSINRWGEPPESFATPRVAAVLKVRGFAA</sequence>
<comment type="caution">
    <text evidence="4">The sequence shown here is derived from an EMBL/GenBank/DDBJ whole genome shotgun (WGS) entry which is preliminary data.</text>
</comment>
<evidence type="ECO:0000256" key="2">
    <source>
        <dbReference type="ARBA" id="ARBA00023043"/>
    </source>
</evidence>
<dbReference type="PANTHER" id="PTHR24198">
    <property type="entry name" value="ANKYRIN REPEAT AND PROTEIN KINASE DOMAIN-CONTAINING PROTEIN"/>
    <property type="match status" value="1"/>
</dbReference>
<dbReference type="SUPFAM" id="SSF48403">
    <property type="entry name" value="Ankyrin repeat"/>
    <property type="match status" value="1"/>
</dbReference>
<accession>A0A538U2R1</accession>
<dbReference type="PANTHER" id="PTHR24198:SF165">
    <property type="entry name" value="ANKYRIN REPEAT-CONTAINING PROTEIN-RELATED"/>
    <property type="match status" value="1"/>
</dbReference>
<keyword evidence="1" id="KW-0677">Repeat</keyword>
<dbReference type="Pfam" id="PF12796">
    <property type="entry name" value="Ank_2"/>
    <property type="match status" value="2"/>
</dbReference>
<name>A0A538U2R1_UNCEI</name>
<organism evidence="4 5">
    <name type="scientific">Eiseniibacteriota bacterium</name>
    <dbReference type="NCBI Taxonomy" id="2212470"/>
    <lineage>
        <taxon>Bacteria</taxon>
        <taxon>Candidatus Eiseniibacteriota</taxon>
    </lineage>
</organism>
<feature type="repeat" description="ANK" evidence="3">
    <location>
        <begin position="224"/>
        <end position="257"/>
    </location>
</feature>
<proteinExistence type="predicted"/>
<evidence type="ECO:0000313" key="4">
    <source>
        <dbReference type="EMBL" id="TMQ70111.1"/>
    </source>
</evidence>
<dbReference type="PROSITE" id="PS50297">
    <property type="entry name" value="ANK_REP_REGION"/>
    <property type="match status" value="2"/>
</dbReference>
<feature type="repeat" description="ANK" evidence="3">
    <location>
        <begin position="356"/>
        <end position="388"/>
    </location>
</feature>
<evidence type="ECO:0000256" key="3">
    <source>
        <dbReference type="PROSITE-ProRule" id="PRU00023"/>
    </source>
</evidence>
<gene>
    <name evidence="4" type="ORF">E6K80_09555</name>
</gene>
<protein>
    <submittedName>
        <fullName evidence="4">Uncharacterized protein</fullName>
    </submittedName>
</protein>
<dbReference type="InterPro" id="IPR036770">
    <property type="entry name" value="Ankyrin_rpt-contain_sf"/>
</dbReference>
<dbReference type="EMBL" id="VBPA01000233">
    <property type="protein sequence ID" value="TMQ70111.1"/>
    <property type="molecule type" value="Genomic_DNA"/>
</dbReference>
<dbReference type="PROSITE" id="PS50088">
    <property type="entry name" value="ANK_REPEAT"/>
    <property type="match status" value="2"/>
</dbReference>
<dbReference type="AlphaFoldDB" id="A0A538U2R1"/>
<reference evidence="4 5" key="1">
    <citation type="journal article" date="2019" name="Nat. Microbiol.">
        <title>Mediterranean grassland soil C-N compound turnover is dependent on rainfall and depth, and is mediated by genomically divergent microorganisms.</title>
        <authorList>
            <person name="Diamond S."/>
            <person name="Andeer P.F."/>
            <person name="Li Z."/>
            <person name="Crits-Christoph A."/>
            <person name="Burstein D."/>
            <person name="Anantharaman K."/>
            <person name="Lane K.R."/>
            <person name="Thomas B.C."/>
            <person name="Pan C."/>
            <person name="Northen T.R."/>
            <person name="Banfield J.F."/>
        </authorList>
    </citation>
    <scope>NUCLEOTIDE SEQUENCE [LARGE SCALE GENOMIC DNA]</scope>
    <source>
        <strain evidence="4">WS_10</strain>
    </source>
</reference>
<keyword evidence="2 3" id="KW-0040">ANK repeat</keyword>
<evidence type="ECO:0000313" key="5">
    <source>
        <dbReference type="Proteomes" id="UP000319836"/>
    </source>
</evidence>
<dbReference type="SMART" id="SM00248">
    <property type="entry name" value="ANK"/>
    <property type="match status" value="7"/>
</dbReference>
<dbReference type="InterPro" id="IPR002110">
    <property type="entry name" value="Ankyrin_rpt"/>
</dbReference>
<dbReference type="PRINTS" id="PR01415">
    <property type="entry name" value="ANKYRIN"/>
</dbReference>